<reference evidence="4" key="1">
    <citation type="journal article" date="2015" name="Nature">
        <title>Complex archaea that bridge the gap between prokaryotes and eukaryotes.</title>
        <authorList>
            <person name="Spang A."/>
            <person name="Saw J.H."/>
            <person name="Jorgensen S.L."/>
            <person name="Zaremba-Niedzwiedzka K."/>
            <person name="Martijn J."/>
            <person name="Lind A.E."/>
            <person name="van Eijk R."/>
            <person name="Schleper C."/>
            <person name="Guy L."/>
            <person name="Ettema T.J."/>
        </authorList>
    </citation>
    <scope>NUCLEOTIDE SEQUENCE</scope>
</reference>
<dbReference type="Pfam" id="PF13181">
    <property type="entry name" value="TPR_8"/>
    <property type="match status" value="1"/>
</dbReference>
<sequence>MKKKLYISFLIIITVFFLIGGKKKEKSKVPPAYKKWLEEEVVYIMAPIEKEVFLKLETDRERDLFQDAFWKHRDPTQGIPTNEFRQEHYRRINYANHFFGRGIPKLGWRTDRGRVHIILGEPIDIQRFEGKTVIYPTVIWFYQGLTKLGLPPGFYLVFFQQGGMGEFKLYSPLKDGPQALMTSYWGDPMDYLMAYNELREMEPDLAQVSLSLIPGEGGAAVIGRPSLSSDLLIQRVETTAIRQIKERYAKKFLEYKDIVEVEYTANYIDSDSLVKVIKDRSGFYFVHYAIEPAKLSVDQYENKYYANLKLNGTVSNLEGKNIYQFEKTISLDFDEERIKSIRRQPLLIQDMFPLIPGNYKLSILFKNETSKEFTSLERNLVIPQEEEAPQMTSLILGYRIKKSTPQQDRLRPFQAGEYQIYFQANRVFLKDGNLIIVFQIHGLSGELREKGEVKFTFLKSGEEFLSKNRKVAEYQDLPNILEQFDLSQFPPAHYRVQVSLFVDGQEVLFDSEEFDITHLEAIARPWVYSKLSPDTQDPLHFYLIGTQLFNSGKIAEARVNLEKAFQKKPDSVDFALNLARTYMVLNEYKKVESLLLPFINQPQLPKYEVFFMMGKTYQNLGELSKAIEVLDKAISSYGININLLNTIGECYFQLGEPDEALAAWQKSLEINQNQPQIKKSVEALKEKK</sequence>
<keyword evidence="1" id="KW-0677">Repeat</keyword>
<dbReference type="InterPro" id="IPR019734">
    <property type="entry name" value="TPR_rpt"/>
</dbReference>
<dbReference type="Pfam" id="PF00515">
    <property type="entry name" value="TPR_1"/>
    <property type="match status" value="1"/>
</dbReference>
<keyword evidence="2" id="KW-0802">TPR repeat</keyword>
<dbReference type="InterPro" id="IPR011990">
    <property type="entry name" value="TPR-like_helical_dom_sf"/>
</dbReference>
<dbReference type="PANTHER" id="PTHR44943">
    <property type="entry name" value="CELLULOSE SYNTHASE OPERON PROTEIN C"/>
    <property type="match status" value="1"/>
</dbReference>
<feature type="domain" description="GWxTD" evidence="3">
    <location>
        <begin position="37"/>
        <end position="133"/>
    </location>
</feature>
<dbReference type="NCBIfam" id="TIGR04514">
    <property type="entry name" value="GWxTD_dom"/>
    <property type="match status" value="1"/>
</dbReference>
<dbReference type="InterPro" id="IPR051685">
    <property type="entry name" value="Ycf3/AcsC/BcsC/TPR_MFPF"/>
</dbReference>
<evidence type="ECO:0000313" key="4">
    <source>
        <dbReference type="EMBL" id="KKN43795.1"/>
    </source>
</evidence>
<accession>A0A0F9QIA6</accession>
<dbReference type="SUPFAM" id="SSF48452">
    <property type="entry name" value="TPR-like"/>
    <property type="match status" value="1"/>
</dbReference>
<dbReference type="SMART" id="SM00028">
    <property type="entry name" value="TPR"/>
    <property type="match status" value="3"/>
</dbReference>
<evidence type="ECO:0000256" key="2">
    <source>
        <dbReference type="ARBA" id="ARBA00022803"/>
    </source>
</evidence>
<proteinExistence type="predicted"/>
<organism evidence="4">
    <name type="scientific">marine sediment metagenome</name>
    <dbReference type="NCBI Taxonomy" id="412755"/>
    <lineage>
        <taxon>unclassified sequences</taxon>
        <taxon>metagenomes</taxon>
        <taxon>ecological metagenomes</taxon>
    </lineage>
</organism>
<dbReference type="PROSITE" id="PS50005">
    <property type="entry name" value="TPR"/>
    <property type="match status" value="2"/>
</dbReference>
<dbReference type="EMBL" id="LAZR01001488">
    <property type="protein sequence ID" value="KKN43795.1"/>
    <property type="molecule type" value="Genomic_DNA"/>
</dbReference>
<name>A0A0F9QIA6_9ZZZZ</name>
<protein>
    <recommendedName>
        <fullName evidence="3">GWxTD domain-containing protein</fullName>
    </recommendedName>
</protein>
<evidence type="ECO:0000259" key="3">
    <source>
        <dbReference type="Pfam" id="PF20094"/>
    </source>
</evidence>
<dbReference type="PANTHER" id="PTHR44943:SF8">
    <property type="entry name" value="TPR REPEAT-CONTAINING PROTEIN MJ0263"/>
    <property type="match status" value="1"/>
</dbReference>
<dbReference type="AlphaFoldDB" id="A0A0F9QIA6"/>
<dbReference type="Pfam" id="PF14559">
    <property type="entry name" value="TPR_19"/>
    <property type="match status" value="1"/>
</dbReference>
<dbReference type="InterPro" id="IPR030959">
    <property type="entry name" value="GWxTD_dom"/>
</dbReference>
<evidence type="ECO:0000256" key="1">
    <source>
        <dbReference type="ARBA" id="ARBA00022737"/>
    </source>
</evidence>
<comment type="caution">
    <text evidence="4">The sequence shown here is derived from an EMBL/GenBank/DDBJ whole genome shotgun (WGS) entry which is preliminary data.</text>
</comment>
<dbReference type="Pfam" id="PF20094">
    <property type="entry name" value="GWxTD_dom"/>
    <property type="match status" value="1"/>
</dbReference>
<dbReference type="Gene3D" id="1.25.40.10">
    <property type="entry name" value="Tetratricopeptide repeat domain"/>
    <property type="match status" value="2"/>
</dbReference>
<gene>
    <name evidence="4" type="ORF">LCGC14_0699550</name>
</gene>